<dbReference type="PRINTS" id="PR00081">
    <property type="entry name" value="GDHRDH"/>
</dbReference>
<dbReference type="PRINTS" id="PR00080">
    <property type="entry name" value="SDRFAMILY"/>
</dbReference>
<dbReference type="SUPFAM" id="SSF51735">
    <property type="entry name" value="NAD(P)-binding Rossmann-fold domains"/>
    <property type="match status" value="1"/>
</dbReference>
<dbReference type="Gene3D" id="3.40.50.720">
    <property type="entry name" value="NAD(P)-binding Rossmann-like Domain"/>
    <property type="match status" value="1"/>
</dbReference>
<dbReference type="InterPro" id="IPR036291">
    <property type="entry name" value="NAD(P)-bd_dom_sf"/>
</dbReference>
<dbReference type="Proteomes" id="UP000021053">
    <property type="component" value="Unassembled WGS sequence"/>
</dbReference>
<name>A0A010ZTP3_9ACTN</name>
<evidence type="ECO:0000256" key="1">
    <source>
        <dbReference type="ARBA" id="ARBA00006484"/>
    </source>
</evidence>
<evidence type="ECO:0000313" key="3">
    <source>
        <dbReference type="EMBL" id="EXG80587.1"/>
    </source>
</evidence>
<dbReference type="AlphaFoldDB" id="A0A010ZTP3"/>
<evidence type="ECO:0000256" key="2">
    <source>
        <dbReference type="ARBA" id="ARBA00023002"/>
    </source>
</evidence>
<comment type="caution">
    <text evidence="3">The sequence shown here is derived from an EMBL/GenBank/DDBJ whole genome shotgun (WGS) entry which is preliminary data.</text>
</comment>
<protein>
    <recommendedName>
        <fullName evidence="5">Short-chain alcohol dehydrogenase like protein</fullName>
    </recommendedName>
</protein>
<dbReference type="InterPro" id="IPR002347">
    <property type="entry name" value="SDR_fam"/>
</dbReference>
<dbReference type="Pfam" id="PF13561">
    <property type="entry name" value="adh_short_C2"/>
    <property type="match status" value="1"/>
</dbReference>
<keyword evidence="2" id="KW-0560">Oxidoreductase</keyword>
<keyword evidence="4" id="KW-1185">Reference proteome</keyword>
<accession>A0A010ZTP3</accession>
<evidence type="ECO:0008006" key="5">
    <source>
        <dbReference type="Google" id="ProtNLM"/>
    </source>
</evidence>
<dbReference type="OrthoDB" id="3208554at2"/>
<dbReference type="PANTHER" id="PTHR43943">
    <property type="entry name" value="DEHYDROGENASE/REDUCTASE (SDR FAMILY) MEMBER 4"/>
    <property type="match status" value="1"/>
</dbReference>
<dbReference type="GO" id="GO:0016491">
    <property type="term" value="F:oxidoreductase activity"/>
    <property type="evidence" value="ECO:0007669"/>
    <property type="project" value="UniProtKB-KW"/>
</dbReference>
<dbReference type="HOGENOM" id="CLU_010194_1_2_11"/>
<proteinExistence type="inferred from homology"/>
<dbReference type="EMBL" id="JFBT01000001">
    <property type="protein sequence ID" value="EXG80587.1"/>
    <property type="molecule type" value="Genomic_DNA"/>
</dbReference>
<sequence>MDLGLDGARAVVTGGSRGLGLAIADSLAREGAWVGLIARGPDDLADAAEKVGRHGRPVVTVVADVTDPAALEVAVNEVAESLGGLDRVVANAGGTQGNGNLRTGTVDDFLGTYALNVGHAAALTKASLPHLEAAGRGSVLFVASVTGMKPGPRTAYAAAKAAEIHLAATLALELAPLNVRVNAISPGSILFEGGGWAHLKANDPERFENFRANEFPFGRLGHPEEIGDVAAFLLSDRASWITGANIAVDGGQGRPSARSFA</sequence>
<dbReference type="FunFam" id="3.40.50.720:FF:000084">
    <property type="entry name" value="Short-chain dehydrogenase reductase"/>
    <property type="match status" value="1"/>
</dbReference>
<evidence type="ECO:0000313" key="4">
    <source>
        <dbReference type="Proteomes" id="UP000021053"/>
    </source>
</evidence>
<dbReference type="RefSeq" id="WP_035849536.1">
    <property type="nucleotide sequence ID" value="NZ_KK073874.1"/>
</dbReference>
<gene>
    <name evidence="3" type="ORF">CryarDRAFT_1667</name>
</gene>
<comment type="similarity">
    <text evidence="1">Belongs to the short-chain dehydrogenases/reductases (SDR) family.</text>
</comment>
<reference evidence="3 4" key="1">
    <citation type="submission" date="2013-07" db="EMBL/GenBank/DDBJ databases">
        <authorList>
            <consortium name="DOE Joint Genome Institute"/>
            <person name="Eisen J."/>
            <person name="Huntemann M."/>
            <person name="Han J."/>
            <person name="Chen A."/>
            <person name="Kyrpides N."/>
            <person name="Mavromatis K."/>
            <person name="Markowitz V."/>
            <person name="Palaniappan K."/>
            <person name="Ivanova N."/>
            <person name="Schaumberg A."/>
            <person name="Pati A."/>
            <person name="Liolios K."/>
            <person name="Nordberg H.P."/>
            <person name="Cantor M.N."/>
            <person name="Hua S.X."/>
            <person name="Woyke T."/>
        </authorList>
    </citation>
    <scope>NUCLEOTIDE SEQUENCE [LARGE SCALE GENOMIC DNA]</scope>
    <source>
        <strain evidence="3 4">DSM 44712</strain>
    </source>
</reference>
<organism evidence="3 4">
    <name type="scientific">Cryptosporangium arvum DSM 44712</name>
    <dbReference type="NCBI Taxonomy" id="927661"/>
    <lineage>
        <taxon>Bacteria</taxon>
        <taxon>Bacillati</taxon>
        <taxon>Actinomycetota</taxon>
        <taxon>Actinomycetes</taxon>
        <taxon>Cryptosporangiales</taxon>
        <taxon>Cryptosporangiaceae</taxon>
        <taxon>Cryptosporangium</taxon>
    </lineage>
</organism>
<dbReference type="PANTHER" id="PTHR43943:SF17">
    <property type="entry name" value="3-PHENYLPROPIONATE-DIHYDRODIOL_CINNAMIC ACID-DIHYDRODIOL DEHYDROGENASE"/>
    <property type="match status" value="1"/>
</dbReference>